<name>A0A1C7MMQ7_GRIFR</name>
<protein>
    <submittedName>
        <fullName evidence="2">Uncharacterized protein</fullName>
    </submittedName>
</protein>
<dbReference type="Proteomes" id="UP000092993">
    <property type="component" value="Unassembled WGS sequence"/>
</dbReference>
<gene>
    <name evidence="2" type="ORF">A0H81_01996</name>
</gene>
<accession>A0A1C7MMQ7</accession>
<comment type="caution">
    <text evidence="2">The sequence shown here is derived from an EMBL/GenBank/DDBJ whole genome shotgun (WGS) entry which is preliminary data.</text>
</comment>
<keyword evidence="3" id="KW-1185">Reference proteome</keyword>
<dbReference type="EMBL" id="LUGG01000002">
    <property type="protein sequence ID" value="OBZ77706.1"/>
    <property type="molecule type" value="Genomic_DNA"/>
</dbReference>
<sequence>MNVSPNLHRDPTPFPANDRFFFNFIDQKVFELIRRGNGPYADWFLNVDEDRRAAADILEGQEPRIAEEDVPTIDCYVAFATAAAMSRRVWLIPVGSPVPSQPDLPPKPHRRRERSSLGMGASIHPHAEPLYRSRRTSGARRSFNTTHSNAGPPERCQRLGTDSPSIILAHSSGSSDVFLNPEDAANAPIPRLFQRHAEEPDF</sequence>
<evidence type="ECO:0000313" key="3">
    <source>
        <dbReference type="Proteomes" id="UP000092993"/>
    </source>
</evidence>
<evidence type="ECO:0000256" key="1">
    <source>
        <dbReference type="SAM" id="MobiDB-lite"/>
    </source>
</evidence>
<feature type="region of interest" description="Disordered" evidence="1">
    <location>
        <begin position="96"/>
        <end position="182"/>
    </location>
</feature>
<reference evidence="2 3" key="1">
    <citation type="submission" date="2016-03" db="EMBL/GenBank/DDBJ databases">
        <title>Whole genome sequencing of Grifola frondosa 9006-11.</title>
        <authorList>
            <person name="Min B."/>
            <person name="Park H."/>
            <person name="Kim J.-G."/>
            <person name="Cho H."/>
            <person name="Oh Y.-L."/>
            <person name="Kong W.-S."/>
            <person name="Choi I.-G."/>
        </authorList>
    </citation>
    <scope>NUCLEOTIDE SEQUENCE [LARGE SCALE GENOMIC DNA]</scope>
    <source>
        <strain evidence="2 3">9006-11</strain>
    </source>
</reference>
<proteinExistence type="predicted"/>
<organism evidence="2 3">
    <name type="scientific">Grifola frondosa</name>
    <name type="common">Maitake</name>
    <name type="synonym">Polyporus frondosus</name>
    <dbReference type="NCBI Taxonomy" id="5627"/>
    <lineage>
        <taxon>Eukaryota</taxon>
        <taxon>Fungi</taxon>
        <taxon>Dikarya</taxon>
        <taxon>Basidiomycota</taxon>
        <taxon>Agaricomycotina</taxon>
        <taxon>Agaricomycetes</taxon>
        <taxon>Polyporales</taxon>
        <taxon>Grifolaceae</taxon>
        <taxon>Grifola</taxon>
    </lineage>
</organism>
<evidence type="ECO:0000313" key="2">
    <source>
        <dbReference type="EMBL" id="OBZ77706.1"/>
    </source>
</evidence>
<dbReference type="AlphaFoldDB" id="A0A1C7MMQ7"/>